<protein>
    <submittedName>
        <fullName evidence="2">Uncharacterized protein</fullName>
    </submittedName>
</protein>
<evidence type="ECO:0000313" key="2">
    <source>
        <dbReference type="EMBL" id="KAF4678567.1"/>
    </source>
</evidence>
<dbReference type="Proteomes" id="UP000574390">
    <property type="component" value="Unassembled WGS sequence"/>
</dbReference>
<accession>A0A7J6N4Y4</accession>
<feature type="non-terminal residue" evidence="2">
    <location>
        <position position="184"/>
    </location>
</feature>
<name>A0A7J6N4Y4_PEROL</name>
<dbReference type="EMBL" id="JABANM010038151">
    <property type="protein sequence ID" value="KAF4678567.1"/>
    <property type="molecule type" value="Genomic_DNA"/>
</dbReference>
<proteinExistence type="predicted"/>
<feature type="region of interest" description="Disordered" evidence="1">
    <location>
        <begin position="1"/>
        <end position="37"/>
    </location>
</feature>
<organism evidence="2 3">
    <name type="scientific">Perkinsus olseni</name>
    <name type="common">Perkinsus atlanticus</name>
    <dbReference type="NCBI Taxonomy" id="32597"/>
    <lineage>
        <taxon>Eukaryota</taxon>
        <taxon>Sar</taxon>
        <taxon>Alveolata</taxon>
        <taxon>Perkinsozoa</taxon>
        <taxon>Perkinsea</taxon>
        <taxon>Perkinsida</taxon>
        <taxon>Perkinsidae</taxon>
        <taxon>Perkinsus</taxon>
    </lineage>
</organism>
<gene>
    <name evidence="2" type="ORF">FOZ62_018118</name>
</gene>
<comment type="caution">
    <text evidence="2">The sequence shown here is derived from an EMBL/GenBank/DDBJ whole genome shotgun (WGS) entry which is preliminary data.</text>
</comment>
<sequence>QHAIVEFIDTGASASQSATDKRSGATKRRRTTEEPTHRDLANDEEAHQLVQVVESWCDQARRAVQEDLFNDENYKDGGFSTLPGQELPAGVSEKALQVGSEIGEIILEEARGEGLTDVLRSLQGAPSEEQAATLKRKADSVAEKCRGRIAHLLQAPNSPPGNGNHIHCDILQALAVALGDQDVQ</sequence>
<evidence type="ECO:0000313" key="3">
    <source>
        <dbReference type="Proteomes" id="UP000574390"/>
    </source>
</evidence>
<evidence type="ECO:0000256" key="1">
    <source>
        <dbReference type="SAM" id="MobiDB-lite"/>
    </source>
</evidence>
<feature type="non-terminal residue" evidence="2">
    <location>
        <position position="1"/>
    </location>
</feature>
<reference evidence="2 3" key="1">
    <citation type="submission" date="2020-04" db="EMBL/GenBank/DDBJ databases">
        <title>Perkinsus olseni comparative genomics.</title>
        <authorList>
            <person name="Bogema D.R."/>
        </authorList>
    </citation>
    <scope>NUCLEOTIDE SEQUENCE [LARGE SCALE GENOMIC DNA]</scope>
    <source>
        <strain evidence="2">ATCC PRA-205</strain>
    </source>
</reference>
<dbReference type="AlphaFoldDB" id="A0A7J6N4Y4"/>